<comment type="subcellular location">
    <subcellularLocation>
        <location evidence="1">Cytoplasm</location>
    </subcellularLocation>
</comment>
<dbReference type="InterPro" id="IPR050112">
    <property type="entry name" value="Urease_alpha_subunit"/>
</dbReference>
<dbReference type="Gene3D" id="3.20.20.140">
    <property type="entry name" value="Metal-dependent hydrolases"/>
    <property type="match status" value="1"/>
</dbReference>
<dbReference type="Proteomes" id="UP000255050">
    <property type="component" value="Unassembled WGS sequence"/>
</dbReference>
<organism evidence="3 4">
    <name type="scientific">Klebsiella michiganensis</name>
    <dbReference type="NCBI Taxonomy" id="1134687"/>
    <lineage>
        <taxon>Bacteria</taxon>
        <taxon>Pseudomonadati</taxon>
        <taxon>Pseudomonadota</taxon>
        <taxon>Gammaproteobacteria</taxon>
        <taxon>Enterobacterales</taxon>
        <taxon>Enterobacteriaceae</taxon>
        <taxon>Klebsiella/Raoultella group</taxon>
        <taxon>Klebsiella</taxon>
    </lineage>
</organism>
<evidence type="ECO:0000256" key="1">
    <source>
        <dbReference type="PROSITE-ProRule" id="PRU00700"/>
    </source>
</evidence>
<accession>A0A7H4M5T5</accession>
<evidence type="ECO:0000313" key="4">
    <source>
        <dbReference type="Proteomes" id="UP000255050"/>
    </source>
</evidence>
<comment type="caution">
    <text evidence="1">Lacks conserved residue(s) required for the propagation of feature annotation.</text>
</comment>
<gene>
    <name evidence="3" type="primary">ureC_1</name>
    <name evidence="3" type="ORF">NCTC11694_05048</name>
</gene>
<dbReference type="EMBL" id="UGJR01000002">
    <property type="protein sequence ID" value="STR43761.1"/>
    <property type="molecule type" value="Genomic_DNA"/>
</dbReference>
<dbReference type="PANTHER" id="PTHR43440:SF1">
    <property type="entry name" value="UREASE"/>
    <property type="match status" value="1"/>
</dbReference>
<keyword evidence="1" id="KW-0963">Cytoplasm</keyword>
<dbReference type="GO" id="GO:0009039">
    <property type="term" value="F:urease activity"/>
    <property type="evidence" value="ECO:0007669"/>
    <property type="project" value="UniProtKB-EC"/>
</dbReference>
<dbReference type="EC" id="3.5.1.5" evidence="3"/>
<dbReference type="AlphaFoldDB" id="A0A7H4M5T5"/>
<protein>
    <submittedName>
        <fullName evidence="3">Urease subunit alpha</fullName>
        <ecNumber evidence="3">3.5.1.5</ecNumber>
    </submittedName>
</protein>
<reference evidence="3 4" key="1">
    <citation type="submission" date="2018-06" db="EMBL/GenBank/DDBJ databases">
        <authorList>
            <consortium name="Pathogen Informatics"/>
            <person name="Doyle S."/>
        </authorList>
    </citation>
    <scope>NUCLEOTIDE SEQUENCE [LARGE SCALE GENOMIC DNA]</scope>
    <source>
        <strain evidence="3 4">NCTC11694</strain>
    </source>
</reference>
<dbReference type="InterPro" id="IPR032466">
    <property type="entry name" value="Metal_Hydrolase"/>
</dbReference>
<dbReference type="GO" id="GO:0005737">
    <property type="term" value="C:cytoplasm"/>
    <property type="evidence" value="ECO:0007669"/>
    <property type="project" value="UniProtKB-SubCell"/>
</dbReference>
<name>A0A7H4M5T5_9ENTR</name>
<keyword evidence="3" id="KW-0378">Hydrolase</keyword>
<feature type="domain" description="Urease" evidence="2">
    <location>
        <begin position="1"/>
        <end position="92"/>
    </location>
</feature>
<dbReference type="SUPFAM" id="SSF51556">
    <property type="entry name" value="Metallo-dependent hydrolases"/>
    <property type="match status" value="1"/>
</dbReference>
<dbReference type="InterPro" id="IPR017951">
    <property type="entry name" value="Urease_asu_c"/>
</dbReference>
<comment type="caution">
    <text evidence="3">The sequence shown here is derived from an EMBL/GenBank/DDBJ whole genome shotgun (WGS) entry which is preliminary data.</text>
</comment>
<dbReference type="PROSITE" id="PS51368">
    <property type="entry name" value="UREASE_3"/>
    <property type="match status" value="1"/>
</dbReference>
<evidence type="ECO:0000259" key="2">
    <source>
        <dbReference type="PROSITE" id="PS51368"/>
    </source>
</evidence>
<proteinExistence type="predicted"/>
<sequence length="92" mass="10102">MFGALGSARHRCRLTFLSQAAAENGVAERLNLHSATAVVKGCRTVQKGDMHHNGLLPTITVDSQTYEVRIDGELITSEPADVLPMAQRYFLF</sequence>
<dbReference type="PANTHER" id="PTHR43440">
    <property type="entry name" value="UREASE"/>
    <property type="match status" value="1"/>
</dbReference>
<dbReference type="GO" id="GO:0016151">
    <property type="term" value="F:nickel cation binding"/>
    <property type="evidence" value="ECO:0007669"/>
    <property type="project" value="InterPro"/>
</dbReference>
<evidence type="ECO:0000313" key="3">
    <source>
        <dbReference type="EMBL" id="STR43761.1"/>
    </source>
</evidence>